<evidence type="ECO:0008006" key="11">
    <source>
        <dbReference type="Google" id="ProtNLM"/>
    </source>
</evidence>
<accession>A0A9P1MCP2</accession>
<evidence type="ECO:0000256" key="8">
    <source>
        <dbReference type="SAM" id="MobiDB-lite"/>
    </source>
</evidence>
<evidence type="ECO:0000256" key="2">
    <source>
        <dbReference type="ARBA" id="ARBA00022517"/>
    </source>
</evidence>
<keyword evidence="2" id="KW-0690">Ribosome biogenesis</keyword>
<dbReference type="GO" id="GO:0032040">
    <property type="term" value="C:small-subunit processome"/>
    <property type="evidence" value="ECO:0007669"/>
    <property type="project" value="InterPro"/>
</dbReference>
<evidence type="ECO:0000256" key="7">
    <source>
        <dbReference type="ARBA" id="ARBA00023242"/>
    </source>
</evidence>
<dbReference type="GO" id="GO:0045943">
    <property type="term" value="P:positive regulation of transcription by RNA polymerase I"/>
    <property type="evidence" value="ECO:0007669"/>
    <property type="project" value="InterPro"/>
</dbReference>
<organism evidence="9 10">
    <name type="scientific">Parascedosporium putredinis</name>
    <dbReference type="NCBI Taxonomy" id="1442378"/>
    <lineage>
        <taxon>Eukaryota</taxon>
        <taxon>Fungi</taxon>
        <taxon>Dikarya</taxon>
        <taxon>Ascomycota</taxon>
        <taxon>Pezizomycotina</taxon>
        <taxon>Sordariomycetes</taxon>
        <taxon>Hypocreomycetidae</taxon>
        <taxon>Microascales</taxon>
        <taxon>Microascaceae</taxon>
        <taxon>Parascedosporium</taxon>
    </lineage>
</organism>
<dbReference type="OrthoDB" id="4096at2759"/>
<evidence type="ECO:0000313" key="9">
    <source>
        <dbReference type="EMBL" id="CAI4218574.1"/>
    </source>
</evidence>
<keyword evidence="6" id="KW-0804">Transcription</keyword>
<gene>
    <name evidence="9" type="ORF">PPNO1_LOCUS8154</name>
</gene>
<comment type="caution">
    <text evidence="9">The sequence shown here is derived from an EMBL/GenBank/DDBJ whole genome shotgun (WGS) entry which is preliminary data.</text>
</comment>
<protein>
    <recommendedName>
        <fullName evidence="11">WD40 repeat-like protein</fullName>
    </recommendedName>
</protein>
<sequence>MTATPDSKRRDTRPPKRKRDPAEIERHMKARQKRMKNQNSETVGLLDSPKASKSSKPQNPSRMLKNLSKTGSPQAELWIEDIDPLLSGDERYLILAYSTSIQVYTTADSLLIRRIPIKPPQNTPFEIVAARLSAQNGSHLWVACSDGRLWLIDWTNGSVLREPVITKSHSAVDMILLNLKIGKNQREIPVVSEHLKEGRNTLVAYNYQSTDESKTSKMLAALSHAGQKIHSLVAVNDSRVLLAATKSTLIVGVASGKFSSFSDFSYTFYNFETNDIITCLDARVSTTTKP</sequence>
<dbReference type="GO" id="GO:0003723">
    <property type="term" value="F:RNA binding"/>
    <property type="evidence" value="ECO:0007669"/>
    <property type="project" value="InterPro"/>
</dbReference>
<name>A0A9P1MCP2_9PEZI</name>
<dbReference type="GO" id="GO:2000234">
    <property type="term" value="P:positive regulation of rRNA processing"/>
    <property type="evidence" value="ECO:0007669"/>
    <property type="project" value="TreeGrafter"/>
</dbReference>
<evidence type="ECO:0000256" key="6">
    <source>
        <dbReference type="ARBA" id="ARBA00023163"/>
    </source>
</evidence>
<keyword evidence="3" id="KW-0698">rRNA processing</keyword>
<dbReference type="PANTHER" id="PTHR44215">
    <property type="entry name" value="WD REPEAT-CONTAINING PROTEIN 75"/>
    <property type="match status" value="1"/>
</dbReference>
<dbReference type="PANTHER" id="PTHR44215:SF1">
    <property type="entry name" value="WD REPEAT-CONTAINING PROTEIN 75"/>
    <property type="match status" value="1"/>
</dbReference>
<keyword evidence="4" id="KW-0853">WD repeat</keyword>
<keyword evidence="5" id="KW-0677">Repeat</keyword>
<evidence type="ECO:0000256" key="5">
    <source>
        <dbReference type="ARBA" id="ARBA00022737"/>
    </source>
</evidence>
<keyword evidence="7" id="KW-0539">Nucleus</keyword>
<evidence type="ECO:0000313" key="10">
    <source>
        <dbReference type="Proteomes" id="UP000838763"/>
    </source>
</evidence>
<comment type="subcellular location">
    <subcellularLocation>
        <location evidence="1">Nucleus</location>
        <location evidence="1">Nucleolus</location>
    </subcellularLocation>
</comment>
<evidence type="ECO:0000256" key="3">
    <source>
        <dbReference type="ARBA" id="ARBA00022552"/>
    </source>
</evidence>
<evidence type="ECO:0000256" key="1">
    <source>
        <dbReference type="ARBA" id="ARBA00004604"/>
    </source>
</evidence>
<keyword evidence="10" id="KW-1185">Reference proteome</keyword>
<dbReference type="EMBL" id="CALLCH030000018">
    <property type="protein sequence ID" value="CAI4218574.1"/>
    <property type="molecule type" value="Genomic_DNA"/>
</dbReference>
<dbReference type="GO" id="GO:0006364">
    <property type="term" value="P:rRNA processing"/>
    <property type="evidence" value="ECO:0007669"/>
    <property type="project" value="UniProtKB-KW"/>
</dbReference>
<feature type="compositionally biased region" description="Polar residues" evidence="8">
    <location>
        <begin position="51"/>
        <end position="70"/>
    </location>
</feature>
<reference evidence="9" key="1">
    <citation type="submission" date="2022-11" db="EMBL/GenBank/DDBJ databases">
        <authorList>
            <person name="Scott C."/>
            <person name="Bruce N."/>
        </authorList>
    </citation>
    <scope>NUCLEOTIDE SEQUENCE</scope>
</reference>
<proteinExistence type="predicted"/>
<evidence type="ECO:0000256" key="4">
    <source>
        <dbReference type="ARBA" id="ARBA00022574"/>
    </source>
</evidence>
<feature type="compositionally biased region" description="Basic and acidic residues" evidence="8">
    <location>
        <begin position="1"/>
        <end position="27"/>
    </location>
</feature>
<dbReference type="InterPro" id="IPR053826">
    <property type="entry name" value="WDR75"/>
</dbReference>
<feature type="region of interest" description="Disordered" evidence="8">
    <location>
        <begin position="1"/>
        <end position="70"/>
    </location>
</feature>
<dbReference type="AlphaFoldDB" id="A0A9P1MCP2"/>
<dbReference type="SUPFAM" id="SSF101908">
    <property type="entry name" value="Putative isomerase YbhE"/>
    <property type="match status" value="1"/>
</dbReference>
<dbReference type="Proteomes" id="UP000838763">
    <property type="component" value="Unassembled WGS sequence"/>
</dbReference>